<evidence type="ECO:0000313" key="1">
    <source>
        <dbReference type="EMBL" id="SIO64459.1"/>
    </source>
</evidence>
<name>A0A1N6L6N9_9BURK</name>
<protein>
    <submittedName>
        <fullName evidence="1">Uncharacterized protein</fullName>
    </submittedName>
</protein>
<evidence type="ECO:0000313" key="2">
    <source>
        <dbReference type="Proteomes" id="UP000185151"/>
    </source>
</evidence>
<dbReference type="AlphaFoldDB" id="A0A1N6L6N9"/>
<dbReference type="OrthoDB" id="9030942at2"/>
<dbReference type="EMBL" id="FSRU01000002">
    <property type="protein sequence ID" value="SIO64459.1"/>
    <property type="molecule type" value="Genomic_DNA"/>
</dbReference>
<accession>A0A1N6L6N9</accession>
<organism evidence="1 2">
    <name type="scientific">Paraburkholderia phenazinium</name>
    <dbReference type="NCBI Taxonomy" id="60549"/>
    <lineage>
        <taxon>Bacteria</taxon>
        <taxon>Pseudomonadati</taxon>
        <taxon>Pseudomonadota</taxon>
        <taxon>Betaproteobacteria</taxon>
        <taxon>Burkholderiales</taxon>
        <taxon>Burkholderiaceae</taxon>
        <taxon>Paraburkholderia</taxon>
    </lineage>
</organism>
<sequence>MINATALETESGNVNQVALERELRAASLDLQQVIVTVAKRHIGSGRRAYPSGSGSPTWRTLQTIDEQVFENPGFRARNKETIRMMFARFDDSRLCSGDLDEPVDWRRDDDDLPAVYLIVRELVQSEATSTAMSD</sequence>
<proteinExistence type="predicted"/>
<gene>
    <name evidence="1" type="ORF">SAMN05444165_6266</name>
</gene>
<reference evidence="1 2" key="1">
    <citation type="submission" date="2016-11" db="EMBL/GenBank/DDBJ databases">
        <authorList>
            <person name="Jaros S."/>
            <person name="Januszkiewicz K."/>
            <person name="Wedrychowicz H."/>
        </authorList>
    </citation>
    <scope>NUCLEOTIDE SEQUENCE [LARGE SCALE GENOMIC DNA]</scope>
    <source>
        <strain evidence="1 2">GAS95</strain>
    </source>
</reference>
<dbReference type="Proteomes" id="UP000185151">
    <property type="component" value="Unassembled WGS sequence"/>
</dbReference>
<keyword evidence="2" id="KW-1185">Reference proteome</keyword>